<evidence type="ECO:0000313" key="2">
    <source>
        <dbReference type="EMBL" id="VVT45842.1"/>
    </source>
</evidence>
<evidence type="ECO:0000256" key="1">
    <source>
        <dbReference type="SAM" id="MobiDB-lite"/>
    </source>
</evidence>
<keyword evidence="3" id="KW-1185">Reference proteome</keyword>
<accession>A0A5E8B4T9</accession>
<organism evidence="2 3">
    <name type="scientific">Magnusiomyces paraingens</name>
    <dbReference type="NCBI Taxonomy" id="2606893"/>
    <lineage>
        <taxon>Eukaryota</taxon>
        <taxon>Fungi</taxon>
        <taxon>Dikarya</taxon>
        <taxon>Ascomycota</taxon>
        <taxon>Saccharomycotina</taxon>
        <taxon>Dipodascomycetes</taxon>
        <taxon>Dipodascales</taxon>
        <taxon>Dipodascaceae</taxon>
        <taxon>Magnusiomyces</taxon>
    </lineage>
</organism>
<dbReference type="AlphaFoldDB" id="A0A5E8B4T9"/>
<dbReference type="EMBL" id="CABVLU010000001">
    <property type="protein sequence ID" value="VVT45842.1"/>
    <property type="molecule type" value="Genomic_DNA"/>
</dbReference>
<sequence>MTQLPPPGDLSQVIPLSVGTPAHSYPPVYWAPSSAFIQVREADQPQIGVSGHKGFSLLEGGDFRVAAATASVDDDTRLLQPSFVGSRSEDSATSGATEVNGNKRCKSPLSQDE</sequence>
<feature type="compositionally biased region" description="Polar residues" evidence="1">
    <location>
        <begin position="91"/>
        <end position="100"/>
    </location>
</feature>
<dbReference type="GeneID" id="43579741"/>
<evidence type="ECO:0000313" key="3">
    <source>
        <dbReference type="Proteomes" id="UP000398389"/>
    </source>
</evidence>
<dbReference type="RefSeq" id="XP_031851532.1">
    <property type="nucleotide sequence ID" value="XM_031995641.1"/>
</dbReference>
<reference evidence="2 3" key="1">
    <citation type="submission" date="2019-09" db="EMBL/GenBank/DDBJ databases">
        <authorList>
            <person name="Brejova B."/>
        </authorList>
    </citation>
    <scope>NUCLEOTIDE SEQUENCE [LARGE SCALE GENOMIC DNA]</scope>
</reference>
<gene>
    <name evidence="2" type="ORF">SAPINGB_P000918</name>
</gene>
<feature type="region of interest" description="Disordered" evidence="1">
    <location>
        <begin position="81"/>
        <end position="113"/>
    </location>
</feature>
<dbReference type="Proteomes" id="UP000398389">
    <property type="component" value="Unassembled WGS sequence"/>
</dbReference>
<protein>
    <submittedName>
        <fullName evidence="2">Uncharacterized protein</fullName>
    </submittedName>
</protein>
<proteinExistence type="predicted"/>
<name>A0A5E8B4T9_9ASCO</name>